<dbReference type="InterPro" id="IPR055163">
    <property type="entry name" value="ALK/LTK-like_GRD"/>
</dbReference>
<evidence type="ECO:0000313" key="19">
    <source>
        <dbReference type="EMBL" id="MEL5993931.1"/>
    </source>
</evidence>
<keyword evidence="8" id="KW-0418">Kinase</keyword>
<dbReference type="SUPFAM" id="SSF81296">
    <property type="entry name" value="E set domains"/>
    <property type="match status" value="2"/>
</dbReference>
<feature type="domain" description="IPT/TIG" evidence="18">
    <location>
        <begin position="459"/>
        <end position="538"/>
    </location>
</feature>
<evidence type="ECO:0000256" key="1">
    <source>
        <dbReference type="ARBA" id="ARBA00004251"/>
    </source>
</evidence>
<protein>
    <recommendedName>
        <fullName evidence="2">receptor protein-tyrosine kinase</fullName>
        <ecNumber evidence="2">2.7.10.1</ecNumber>
    </recommendedName>
</protein>
<evidence type="ECO:0000256" key="5">
    <source>
        <dbReference type="ARBA" id="ARBA00022692"/>
    </source>
</evidence>
<dbReference type="RefSeq" id="WP_342296848.1">
    <property type="nucleotide sequence ID" value="NZ_JBCEVZ010000011.1"/>
</dbReference>
<dbReference type="InterPro" id="IPR013783">
    <property type="entry name" value="Ig-like_fold"/>
</dbReference>
<evidence type="ECO:0000256" key="14">
    <source>
        <dbReference type="ARBA" id="ARBA00023170"/>
    </source>
</evidence>
<evidence type="ECO:0000256" key="13">
    <source>
        <dbReference type="ARBA" id="ARBA00023157"/>
    </source>
</evidence>
<evidence type="ECO:0000259" key="18">
    <source>
        <dbReference type="SMART" id="SM00429"/>
    </source>
</evidence>
<dbReference type="Proteomes" id="UP001479606">
    <property type="component" value="Unassembled WGS sequence"/>
</dbReference>
<dbReference type="Gene3D" id="2.60.40.10">
    <property type="entry name" value="Immunoglobulins"/>
    <property type="match status" value="4"/>
</dbReference>
<name>A0ABU9LTI0_9BACT</name>
<keyword evidence="12" id="KW-0829">Tyrosine-protein kinase</keyword>
<evidence type="ECO:0000256" key="9">
    <source>
        <dbReference type="ARBA" id="ARBA00022840"/>
    </source>
</evidence>
<evidence type="ECO:0000256" key="17">
    <source>
        <dbReference type="SAM" id="SignalP"/>
    </source>
</evidence>
<keyword evidence="20" id="KW-1185">Reference proteome</keyword>
<keyword evidence="10" id="KW-1133">Transmembrane helix</keyword>
<dbReference type="CDD" id="cd00102">
    <property type="entry name" value="IPT"/>
    <property type="match status" value="1"/>
</dbReference>
<dbReference type="Pfam" id="PF12810">
    <property type="entry name" value="ALK_LTK_GRD"/>
    <property type="match status" value="1"/>
</dbReference>
<keyword evidence="3" id="KW-1003">Cell membrane</keyword>
<keyword evidence="5" id="KW-0812">Transmembrane</keyword>
<dbReference type="InterPro" id="IPR052387">
    <property type="entry name" value="Fibrocystin"/>
</dbReference>
<keyword evidence="6 17" id="KW-0732">Signal</keyword>
<dbReference type="EMBL" id="JBCEVZ010000011">
    <property type="protein sequence ID" value="MEL5993931.1"/>
    <property type="molecule type" value="Genomic_DNA"/>
</dbReference>
<evidence type="ECO:0000313" key="20">
    <source>
        <dbReference type="Proteomes" id="UP001479606"/>
    </source>
</evidence>
<evidence type="ECO:0000256" key="11">
    <source>
        <dbReference type="ARBA" id="ARBA00023136"/>
    </source>
</evidence>
<evidence type="ECO:0000256" key="2">
    <source>
        <dbReference type="ARBA" id="ARBA00011902"/>
    </source>
</evidence>
<feature type="domain" description="IPT/TIG" evidence="18">
    <location>
        <begin position="377"/>
        <end position="457"/>
    </location>
</feature>
<dbReference type="PANTHER" id="PTHR46769">
    <property type="entry name" value="POLYCYSTIC KIDNEY AND HEPATIC DISEASE 1 (AUTOSOMAL RECESSIVE)-LIKE 1"/>
    <property type="match status" value="1"/>
</dbReference>
<feature type="chain" id="PRO_5045413407" description="receptor protein-tyrosine kinase" evidence="17">
    <location>
        <begin position="40"/>
        <end position="895"/>
    </location>
</feature>
<dbReference type="SMART" id="SM00429">
    <property type="entry name" value="IPT"/>
    <property type="match status" value="2"/>
</dbReference>
<comment type="caution">
    <text evidence="19">The sequence shown here is derived from an EMBL/GenBank/DDBJ whole genome shotgun (WGS) entry which is preliminary data.</text>
</comment>
<feature type="signal peptide" evidence="17">
    <location>
        <begin position="1"/>
        <end position="39"/>
    </location>
</feature>
<evidence type="ECO:0000256" key="7">
    <source>
        <dbReference type="ARBA" id="ARBA00022741"/>
    </source>
</evidence>
<evidence type="ECO:0000256" key="15">
    <source>
        <dbReference type="ARBA" id="ARBA00023180"/>
    </source>
</evidence>
<keyword evidence="15" id="KW-0325">Glycoprotein</keyword>
<dbReference type="Pfam" id="PF19077">
    <property type="entry name" value="Big_13"/>
    <property type="match status" value="1"/>
</dbReference>
<keyword evidence="9" id="KW-0067">ATP-binding</keyword>
<reference evidence="19 20" key="1">
    <citation type="journal article" date="2018" name="Arch. Microbiol.">
        <title>Hymenobacter segetis sp. nov., isolated from soil.</title>
        <authorList>
            <person name="Ten L.N."/>
            <person name="Lim S.J."/>
            <person name="Kim B.O."/>
            <person name="Kang I.K."/>
            <person name="Jung H.Y."/>
        </authorList>
    </citation>
    <scope>NUCLEOTIDE SEQUENCE [LARGE SCALE GENOMIC DNA]</scope>
    <source>
        <strain evidence="19 20">S7-3-11</strain>
    </source>
</reference>
<gene>
    <name evidence="19" type="ORF">AAFH49_06900</name>
</gene>
<keyword evidence="11" id="KW-0472">Membrane</keyword>
<sequence length="895" mass="87448">MLLFTLFSCCAARAAHVARPARLGGFLLLALLLAGPARAQTSSFALTGAPQTYVVPAGASQLQVVATGAYNGAVVRATVAATPGETLTVMVGGQGVTNSVGSGGGGATFRGYNGGGASPDGGRGGGATDLRRSGTSTGDYLTSRNALLVAGGGGSGGNAGPVARSSFAIQNTSGNGGAGGTPNGGNGTGAAGYIGTGASQTAVGASASGAASNNVGGAGNTYGGNGGGGYYGGGSGKSTISTSPYNCGGGGGGSSWVMASGTAISYATSGAFGDGSLTITPIITYTAAPVVTAPANSGTVATATPTYSGTAAASSTVVVYVDGASIGSTTASAGGSWSLVQPTALASGSHTVYATAQGSGLAVSASSGTNTFTVVLTPTITSFTPTSGPVGTAVTITGSNLGSASNVRFNGTAQTTFTSNTPTQIVLNVPAGATTGTLTATTPAGTSAASSQTFTVVPPPTITSVSPASELPGKVVTITGTGFAAGSTVSFGGTGAGVTYVSATQLTATVPAALAEGSAPVSVTTSGSTSTAQSFSVLAVYNGGTLGACAAAVPATASLNDGAWHYLFSGTGQVVAAYSYTGASLGNLAIDVLRADAAQPVRKDPRNHYYLDRNWHLTASAGPFAGRSVSLRLYGLASEQARLQAADAAATLAGLKATQYSGPNEDCALANDVAAAEHRTLAAPATQPAGTAYFVAELTVADHFSEFYLTGSATPLPVELTQFTATASGPSAVRLAWATASEKNSQQFEVERSLDGTRFERLATVAAAGNSSSARAYEHTDTQVPKTPSPQDPIYYRLRQVDADGTFSYSPVRAVGLTGAAEGLSLYPNPAPAGTATLKGVQPGTVVTVFDALGREVASAPADAAGTAAIKLPAGRPAGMYVVRAGSKALRLTVE</sequence>
<feature type="region of interest" description="Disordered" evidence="16">
    <location>
        <begin position="770"/>
        <end position="792"/>
    </location>
</feature>
<comment type="subcellular location">
    <subcellularLocation>
        <location evidence="1">Cell membrane</location>
        <topology evidence="1">Single-pass type I membrane protein</topology>
    </subcellularLocation>
</comment>
<dbReference type="EC" id="2.7.10.1" evidence="2"/>
<organism evidence="19 20">
    <name type="scientific">Hymenobacter segetis</name>
    <dbReference type="NCBI Taxonomy" id="2025509"/>
    <lineage>
        <taxon>Bacteria</taxon>
        <taxon>Pseudomonadati</taxon>
        <taxon>Bacteroidota</taxon>
        <taxon>Cytophagia</taxon>
        <taxon>Cytophagales</taxon>
        <taxon>Hymenobacteraceae</taxon>
        <taxon>Hymenobacter</taxon>
    </lineage>
</organism>
<feature type="compositionally biased region" description="Gly residues" evidence="16">
    <location>
        <begin position="113"/>
        <end position="127"/>
    </location>
</feature>
<evidence type="ECO:0000256" key="3">
    <source>
        <dbReference type="ARBA" id="ARBA00022475"/>
    </source>
</evidence>
<evidence type="ECO:0000256" key="10">
    <source>
        <dbReference type="ARBA" id="ARBA00022989"/>
    </source>
</evidence>
<proteinExistence type="predicted"/>
<dbReference type="InterPro" id="IPR002909">
    <property type="entry name" value="IPT_dom"/>
</dbReference>
<dbReference type="PANTHER" id="PTHR46769:SF2">
    <property type="entry name" value="FIBROCYSTIN-L ISOFORM 2 PRECURSOR-RELATED"/>
    <property type="match status" value="1"/>
</dbReference>
<feature type="region of interest" description="Disordered" evidence="16">
    <location>
        <begin position="113"/>
        <end position="137"/>
    </location>
</feature>
<keyword evidence="13" id="KW-1015">Disulfide bond</keyword>
<evidence type="ECO:0000256" key="4">
    <source>
        <dbReference type="ARBA" id="ARBA00022679"/>
    </source>
</evidence>
<accession>A0ABU9LTI0</accession>
<evidence type="ECO:0000256" key="8">
    <source>
        <dbReference type="ARBA" id="ARBA00022777"/>
    </source>
</evidence>
<keyword evidence="14" id="KW-0675">Receptor</keyword>
<evidence type="ECO:0000256" key="6">
    <source>
        <dbReference type="ARBA" id="ARBA00022729"/>
    </source>
</evidence>
<dbReference type="InterPro" id="IPR044016">
    <property type="entry name" value="Big_13"/>
</dbReference>
<keyword evidence="7" id="KW-0547">Nucleotide-binding</keyword>
<evidence type="ECO:0000256" key="16">
    <source>
        <dbReference type="SAM" id="MobiDB-lite"/>
    </source>
</evidence>
<keyword evidence="4" id="KW-0808">Transferase</keyword>
<dbReference type="InterPro" id="IPR014756">
    <property type="entry name" value="Ig_E-set"/>
</dbReference>
<dbReference type="Pfam" id="PF01833">
    <property type="entry name" value="TIG"/>
    <property type="match status" value="2"/>
</dbReference>
<evidence type="ECO:0000256" key="12">
    <source>
        <dbReference type="ARBA" id="ARBA00023137"/>
    </source>
</evidence>